<sequence>MQRVKRKDEETETARGPPGEPGPRSDQAEQETPGMSTKDEAAGDTICSDPIDSQPGGLFPGAPFSWSSPDSIGEGLSTSGGASAPGIYEERASRPGNSRIPGKDHRRYYHSHWRLEYLMDFNARCHSMICMVCGSSLATLKLSTIKRHIRQKHPYSLNWTPSEKEVIIGSWDAHLCIDAQTLAGTAGEEPGSEDPCMMQTPKKKRRRLPPVNKGLWRPVFSSELMQPTFPDTSHLEQYLNESLQQWFRVEFLMDYDCVGNQLHCMMCASVLPSLNLADIKHHILDTHPTSLQLSPSQKSVVLEAWANRGLIPNEEAEDDDVEDDDDDEEDDDDDDDEDEDDDDDDDRSLEDLTVDLGSDEVTQKHNPAKFKVVERENLRITERNVRSGEVLGDEIPNPGKALILEEEILKKVETKISEKVKPEETQNVEENTQNEASEQLKNEKPVAKEAESSQDKMTKTGEAKQVEGEMAETRDAQVPKEEELVKQTGNSKSMEKKKDTAAQKLEEEKKLKNRDTQSLEEEINLRKIRAKKLEEEVLKIKEAKNLDEETSRGTQNLTPQQKTELKSTENNMEVENEQQRKNQETEVEKPKTSESQISKPKNERKSLKPQKIVEIPKTVDLKQVVKIEKPRLLQLRPAPTAPQAVLGIGLPVLKMDSPTPILITRVSVIPERPILLSTKPSPSPSVLTPDLSKSWRMIAPKISPTQTITTKRTPVTSDDTSRATKPVSDTIDTYWPSGVDPMLWEVSLWRGNPGSQSPCVAFLPKWRTDYLVDYNGLRGNIVCMYCCSSLPALKESSFKRHITQKHPESGNFSAEERENIVHIWEAKVAEVRKMVEEQYKDGVPKKPDLAMDVTKLQEADPVVEEEETSLSGLLQVDGRGASWEFAFGRLQSNTRDPHRYEHDRWKLEYLMDYTPQKDGLICMVCGVTLLKPRITTVKMHIQQKHPDTTYLSDQEKAVVVEEWEQKLASGRIVEPQQDESNEICIEINEESSASDTSGSSAGTQRGEVLKPSSSKSSNTAASLPPPCNSAKRNYQVRWRTEFMMDYDCRRQGLICMVCGGTLATLKVSTIKRHIVQVHPYSVDFTAEERQRILEAYSEMALHYIHSEDCFKQQPVEEAKGRKRKSTAVNV</sequence>
<feature type="compositionally biased region" description="Basic and acidic residues" evidence="1">
    <location>
        <begin position="541"/>
        <end position="551"/>
    </location>
</feature>
<dbReference type="Ensembl" id="ENSLLET00000047907.1">
    <property type="protein sequence ID" value="ENSLLEP00000046073.1"/>
    <property type="gene ID" value="ENSLLEG00000029216.1"/>
</dbReference>
<protein>
    <recommendedName>
        <fullName evidence="2">C2H2-type domain-containing protein</fullName>
    </recommendedName>
</protein>
<feature type="region of interest" description="Disordered" evidence="1">
    <location>
        <begin position="308"/>
        <end position="367"/>
    </location>
</feature>
<dbReference type="AlphaFoldDB" id="A0A8C5R394"/>
<dbReference type="PANTHER" id="PTHR34589:SF2">
    <property type="entry name" value="ZINC FINGER TRANSLOCATION-ASSOCIATED PROTEIN"/>
    <property type="match status" value="1"/>
</dbReference>
<feature type="region of interest" description="Disordered" evidence="1">
    <location>
        <begin position="990"/>
        <end position="1026"/>
    </location>
</feature>
<reference evidence="3" key="2">
    <citation type="submission" date="2025-09" db="UniProtKB">
        <authorList>
            <consortium name="Ensembl"/>
        </authorList>
    </citation>
    <scope>IDENTIFICATION</scope>
</reference>
<feature type="region of interest" description="Disordered" evidence="1">
    <location>
        <begin position="419"/>
        <end position="522"/>
    </location>
</feature>
<feature type="region of interest" description="Disordered" evidence="1">
    <location>
        <begin position="1"/>
        <end position="104"/>
    </location>
</feature>
<dbReference type="InterPro" id="IPR016024">
    <property type="entry name" value="ARM-type_fold"/>
</dbReference>
<dbReference type="PANTHER" id="PTHR34589">
    <property type="entry name" value="SIMILAR TO RIKEN CDNA 2700081O15"/>
    <property type="match status" value="1"/>
</dbReference>
<dbReference type="InterPro" id="IPR052675">
    <property type="entry name" value="ZnF_transloc-Spindlin_int"/>
</dbReference>
<feature type="compositionally biased region" description="Polar residues" evidence="1">
    <location>
        <begin position="65"/>
        <end position="81"/>
    </location>
</feature>
<feature type="domain" description="C2H2-type" evidence="2">
    <location>
        <begin position="262"/>
        <end position="287"/>
    </location>
</feature>
<evidence type="ECO:0000313" key="3">
    <source>
        <dbReference type="Ensembl" id="ENSLLEP00000046073.1"/>
    </source>
</evidence>
<feature type="compositionally biased region" description="Basic and acidic residues" evidence="1">
    <location>
        <begin position="1"/>
        <end position="13"/>
    </location>
</feature>
<name>A0A8C5R394_9ANUR</name>
<dbReference type="SMART" id="SM00355">
    <property type="entry name" value="ZnF_C2H2"/>
    <property type="match status" value="5"/>
</dbReference>
<proteinExistence type="predicted"/>
<feature type="compositionally biased region" description="Basic and acidic residues" evidence="1">
    <location>
        <begin position="493"/>
        <end position="517"/>
    </location>
</feature>
<feature type="compositionally biased region" description="Basic and acidic residues" evidence="1">
    <location>
        <begin position="438"/>
        <end position="485"/>
    </location>
</feature>
<feature type="domain" description="C2H2-type" evidence="2">
    <location>
        <begin position="781"/>
        <end position="806"/>
    </location>
</feature>
<accession>A0A8C5R394</accession>
<feature type="compositionally biased region" description="Acidic residues" evidence="1">
    <location>
        <begin position="314"/>
        <end position="348"/>
    </location>
</feature>
<feature type="compositionally biased region" description="Low complexity" evidence="1">
    <location>
        <begin position="990"/>
        <end position="1022"/>
    </location>
</feature>
<dbReference type="GeneTree" id="ENSGT00600000084617"/>
<feature type="domain" description="C2H2-type" evidence="2">
    <location>
        <begin position="128"/>
        <end position="153"/>
    </location>
</feature>
<dbReference type="InterPro" id="IPR013087">
    <property type="entry name" value="Znf_C2H2_type"/>
</dbReference>
<dbReference type="SUPFAM" id="SSF48371">
    <property type="entry name" value="ARM repeat"/>
    <property type="match status" value="1"/>
</dbReference>
<dbReference type="OrthoDB" id="9945249at2759"/>
<dbReference type="InterPro" id="IPR040647">
    <property type="entry name" value="SPIN-DOC_Znf-C2H2"/>
</dbReference>
<keyword evidence="4" id="KW-1185">Reference proteome</keyword>
<dbReference type="Proteomes" id="UP000694569">
    <property type="component" value="Unplaced"/>
</dbReference>
<dbReference type="Pfam" id="PF18658">
    <property type="entry name" value="zf-C2H2_12"/>
    <property type="match status" value="5"/>
</dbReference>
<feature type="domain" description="C2H2-type" evidence="2">
    <location>
        <begin position="920"/>
        <end position="945"/>
    </location>
</feature>
<evidence type="ECO:0000313" key="4">
    <source>
        <dbReference type="Proteomes" id="UP000694569"/>
    </source>
</evidence>
<feature type="compositionally biased region" description="Polar residues" evidence="1">
    <location>
        <begin position="552"/>
        <end position="573"/>
    </location>
</feature>
<reference evidence="3" key="1">
    <citation type="submission" date="2025-08" db="UniProtKB">
        <authorList>
            <consortium name="Ensembl"/>
        </authorList>
    </citation>
    <scope>IDENTIFICATION</scope>
</reference>
<feature type="compositionally biased region" description="Basic and acidic residues" evidence="1">
    <location>
        <begin position="577"/>
        <end position="592"/>
    </location>
</feature>
<feature type="domain" description="C2H2-type" evidence="2">
    <location>
        <begin position="1053"/>
        <end position="1078"/>
    </location>
</feature>
<feature type="region of interest" description="Disordered" evidence="1">
    <location>
        <begin position="541"/>
        <end position="609"/>
    </location>
</feature>
<dbReference type="GO" id="GO:0045892">
    <property type="term" value="P:negative regulation of DNA-templated transcription"/>
    <property type="evidence" value="ECO:0007669"/>
    <property type="project" value="TreeGrafter"/>
</dbReference>
<organism evidence="3 4">
    <name type="scientific">Leptobrachium leishanense</name>
    <name type="common">Leishan spiny toad</name>
    <dbReference type="NCBI Taxonomy" id="445787"/>
    <lineage>
        <taxon>Eukaryota</taxon>
        <taxon>Metazoa</taxon>
        <taxon>Chordata</taxon>
        <taxon>Craniata</taxon>
        <taxon>Vertebrata</taxon>
        <taxon>Euteleostomi</taxon>
        <taxon>Amphibia</taxon>
        <taxon>Batrachia</taxon>
        <taxon>Anura</taxon>
        <taxon>Pelobatoidea</taxon>
        <taxon>Megophryidae</taxon>
        <taxon>Leptobrachium</taxon>
    </lineage>
</organism>
<evidence type="ECO:0000259" key="2">
    <source>
        <dbReference type="SMART" id="SM00355"/>
    </source>
</evidence>
<evidence type="ECO:0000256" key="1">
    <source>
        <dbReference type="SAM" id="MobiDB-lite"/>
    </source>
</evidence>